<gene>
    <name evidence="5" type="ORF">SAMN04487910_2585</name>
</gene>
<organism evidence="5 6">
    <name type="scientific">Aquimarina amphilecti</name>
    <dbReference type="NCBI Taxonomy" id="1038014"/>
    <lineage>
        <taxon>Bacteria</taxon>
        <taxon>Pseudomonadati</taxon>
        <taxon>Bacteroidota</taxon>
        <taxon>Flavobacteriia</taxon>
        <taxon>Flavobacteriales</taxon>
        <taxon>Flavobacteriaceae</taxon>
        <taxon>Aquimarina</taxon>
    </lineage>
</organism>
<keyword evidence="6" id="KW-1185">Reference proteome</keyword>
<name>A0A1H7QK34_AQUAM</name>
<feature type="domain" description="DUF4832" evidence="2">
    <location>
        <begin position="243"/>
        <end position="451"/>
    </location>
</feature>
<dbReference type="Proteomes" id="UP000198521">
    <property type="component" value="Unassembled WGS sequence"/>
</dbReference>
<dbReference type="InterPro" id="IPR026444">
    <property type="entry name" value="Secre_tail"/>
</dbReference>
<proteinExistence type="predicted"/>
<dbReference type="InterPro" id="IPR032267">
    <property type="entry name" value="DUF4832"/>
</dbReference>
<evidence type="ECO:0000259" key="2">
    <source>
        <dbReference type="Pfam" id="PF16116"/>
    </source>
</evidence>
<dbReference type="OrthoDB" id="9760654at2"/>
<dbReference type="AlphaFoldDB" id="A0A1H7QK34"/>
<keyword evidence="1" id="KW-0732">Signal</keyword>
<dbReference type="Pfam" id="PF16173">
    <property type="entry name" value="DUF4874"/>
    <property type="match status" value="1"/>
</dbReference>
<evidence type="ECO:0000313" key="6">
    <source>
        <dbReference type="Proteomes" id="UP000198521"/>
    </source>
</evidence>
<accession>A0A1H7QK34</accession>
<evidence type="ECO:0000313" key="5">
    <source>
        <dbReference type="EMBL" id="SEL48149.1"/>
    </source>
</evidence>
<dbReference type="NCBIfam" id="TIGR04183">
    <property type="entry name" value="Por_Secre_tail"/>
    <property type="match status" value="1"/>
</dbReference>
<dbReference type="Pfam" id="PF16116">
    <property type="entry name" value="DUF4832"/>
    <property type="match status" value="1"/>
</dbReference>
<dbReference type="EMBL" id="FOAB01000004">
    <property type="protein sequence ID" value="SEL48149.1"/>
    <property type="molecule type" value="Genomic_DNA"/>
</dbReference>
<dbReference type="InterPro" id="IPR032379">
    <property type="entry name" value="DUF4874"/>
</dbReference>
<sequence>MKTSQIMSLLKKIAVFILLLTCNAGLFGQSVTYNPSTEIIANPERGLQKYSITASEYATTPNYSNLSVATLNNWKTSADKVTVVYRYFLLDAFLDSDINTTFLENIQTDFDNVRTAGLKIIVRFSYSNAQGTTAQQPVKSQIVTHISQLSSILNSNKDVIFSLQAGFIGTWGEWYYTNSTEFGTDGSISEAQWENRKEVVDAMLAATPIEIPIQVRYAGIKTTMYGDTQLNEQTAYQNTENARIGFYNDAFLNDYGDQGTYNVSSQCQNPVGTAEYNYISNETQYLPMTGETNGLNTCDGGSRTNGSNALNELNLTNWTTINRDYYTPFWTQAINSGHYDDIVKSIGYRFVLNSSSLTSNNSDFDLTIDISNVGFARPFKERNVYLILKNTASNEITKVLIDTDIRTWESSVTITQNFDLGLTGTFQLYLWMPDIQTTLESNSDYSIQFANQNTWEPGTGYNNLSQTVSLNNVLSVDDYAFEDNFSFYPNPSSDIITIKLKESDSEEIQLYNVNGQLIKKVVVSNDATVDISDLSNGLYFIRLNGNISSSIEFIKQ</sequence>
<feature type="domain" description="DUF4874" evidence="3">
    <location>
        <begin position="42"/>
        <end position="218"/>
    </location>
</feature>
<feature type="domain" description="Secretion system C-terminal sorting" evidence="4">
    <location>
        <begin position="488"/>
        <end position="549"/>
    </location>
</feature>
<evidence type="ECO:0000259" key="4">
    <source>
        <dbReference type="Pfam" id="PF18962"/>
    </source>
</evidence>
<dbReference type="Pfam" id="PF18962">
    <property type="entry name" value="Por_Secre_tail"/>
    <property type="match status" value="1"/>
</dbReference>
<reference evidence="5 6" key="1">
    <citation type="submission" date="2016-10" db="EMBL/GenBank/DDBJ databases">
        <authorList>
            <person name="de Groot N.N."/>
        </authorList>
    </citation>
    <scope>NUCLEOTIDE SEQUENCE [LARGE SCALE GENOMIC DNA]</scope>
    <source>
        <strain evidence="5 6">DSM 25232</strain>
    </source>
</reference>
<evidence type="ECO:0000256" key="1">
    <source>
        <dbReference type="ARBA" id="ARBA00022729"/>
    </source>
</evidence>
<evidence type="ECO:0000259" key="3">
    <source>
        <dbReference type="Pfam" id="PF16173"/>
    </source>
</evidence>
<protein>
    <submittedName>
        <fullName evidence="5">Por secretion system C-terminal sorting domain-containing protein</fullName>
    </submittedName>
</protein>